<keyword evidence="1" id="KW-0472">Membrane</keyword>
<reference evidence="2 3" key="1">
    <citation type="journal article" date="2012" name="J. Bacteriol.">
        <title>Complete genome sequence of Nocardia brasiliensis HUJEG-1.</title>
        <authorList>
            <person name="Vera-Cabrera L."/>
            <person name="Ortiz-Lopez R."/>
            <person name="Elizondo-Gonzalez R."/>
            <person name="Perez-Maya A.A."/>
            <person name="Ocampo-Candiani J."/>
        </authorList>
    </citation>
    <scope>NUCLEOTIDE SEQUENCE [LARGE SCALE GENOMIC DNA]</scope>
    <source>
        <strain evidence="3">ATCC 700358</strain>
    </source>
</reference>
<dbReference type="EMBL" id="CP003876">
    <property type="protein sequence ID" value="AFU06032.1"/>
    <property type="molecule type" value="Genomic_DNA"/>
</dbReference>
<feature type="transmembrane region" description="Helical" evidence="1">
    <location>
        <begin position="88"/>
        <end position="107"/>
    </location>
</feature>
<evidence type="ECO:0000256" key="1">
    <source>
        <dbReference type="SAM" id="Phobius"/>
    </source>
</evidence>
<protein>
    <submittedName>
        <fullName evidence="2">Uncharacterized protein</fullName>
    </submittedName>
</protein>
<sequence length="128" mass="14104">MSAPLTVRLAALGIGIHAVNHVLVLVFSPFSWHVGTVFHLISAPLYAALLLPVLRGRNWARITITVLLGGQFLGRFVVWVLFPTTGAHLALLAGWTLSLIVFALLWTPPSTRLHFRHRAPELSEEQLA</sequence>
<dbReference type="AlphaFoldDB" id="K0F8J0"/>
<evidence type="ECO:0000313" key="2">
    <source>
        <dbReference type="EMBL" id="AFU06032.1"/>
    </source>
</evidence>
<keyword evidence="3" id="KW-1185">Reference proteome</keyword>
<name>K0F8J0_NOCB7</name>
<dbReference type="eggNOG" id="ENOG5031G1G">
    <property type="taxonomic scope" value="Bacteria"/>
</dbReference>
<keyword evidence="1" id="KW-0812">Transmembrane</keyword>
<keyword evidence="1" id="KW-1133">Transmembrane helix</keyword>
<dbReference type="RefSeq" id="WP_014988879.1">
    <property type="nucleotide sequence ID" value="NC_018681.1"/>
</dbReference>
<feature type="transmembrane region" description="Helical" evidence="1">
    <location>
        <begin position="36"/>
        <end position="54"/>
    </location>
</feature>
<dbReference type="KEGG" id="nbr:O3I_040435"/>
<dbReference type="Proteomes" id="UP000006304">
    <property type="component" value="Chromosome"/>
</dbReference>
<gene>
    <name evidence="2" type="ORF">O3I_040435</name>
</gene>
<feature type="transmembrane region" description="Helical" evidence="1">
    <location>
        <begin position="61"/>
        <end position="82"/>
    </location>
</feature>
<organism evidence="2 3">
    <name type="scientific">Nocardia brasiliensis (strain ATCC 700358 / HUJEG-1)</name>
    <dbReference type="NCBI Taxonomy" id="1133849"/>
    <lineage>
        <taxon>Bacteria</taxon>
        <taxon>Bacillati</taxon>
        <taxon>Actinomycetota</taxon>
        <taxon>Actinomycetes</taxon>
        <taxon>Mycobacteriales</taxon>
        <taxon>Nocardiaceae</taxon>
        <taxon>Nocardia</taxon>
    </lineage>
</organism>
<accession>K0F8J0</accession>
<evidence type="ECO:0000313" key="3">
    <source>
        <dbReference type="Proteomes" id="UP000006304"/>
    </source>
</evidence>
<feature type="transmembrane region" description="Helical" evidence="1">
    <location>
        <begin position="7"/>
        <end position="30"/>
    </location>
</feature>
<proteinExistence type="predicted"/>
<dbReference type="HOGENOM" id="CLU_1957290_0_0_11"/>